<gene>
    <name evidence="3" type="ORF">EC1118_1O4_2520g</name>
</gene>
<keyword evidence="2" id="KW-1133">Transmembrane helix</keyword>
<reference evidence="3 4" key="1">
    <citation type="journal article" date="2009" name="Proc. Natl. Acad. Sci. U.S.A.">
        <title>Eukaryote-to-eukaryote gene transfer events revealed by the genome sequence of the wine yeast Saccharomyces cerevisiae EC1118.</title>
        <authorList>
            <person name="Novo M."/>
            <person name="Bigey F."/>
            <person name="Beyne E."/>
            <person name="Galeote V."/>
            <person name="Gavory F."/>
            <person name="Mallet S."/>
            <person name="Cambot B."/>
            <person name="Legras J.L."/>
            <person name="Wincker P."/>
            <person name="Casaregola S."/>
            <person name="Dequin S."/>
        </authorList>
    </citation>
    <scope>NUCLEOTIDE SEQUENCE [LARGE SCALE GENOMIC DNA]</scope>
    <source>
        <strain evidence="4">Lalvin EC1118 / Prise de mousse</strain>
    </source>
</reference>
<keyword evidence="2" id="KW-0472">Membrane</keyword>
<dbReference type="HOGENOM" id="CLU_171297_0_0_1"/>
<feature type="transmembrane region" description="Helical" evidence="2">
    <location>
        <begin position="6"/>
        <end position="25"/>
    </location>
</feature>
<accession>C8ZI14</accession>
<keyword evidence="2" id="KW-0812">Transmembrane</keyword>
<evidence type="ECO:0000256" key="1">
    <source>
        <dbReference type="SAM" id="MobiDB-lite"/>
    </source>
</evidence>
<evidence type="ECO:0000313" key="3">
    <source>
        <dbReference type="EMBL" id="CAY86339.1"/>
    </source>
</evidence>
<proteinExistence type="predicted"/>
<feature type="region of interest" description="Disordered" evidence="1">
    <location>
        <begin position="34"/>
        <end position="62"/>
    </location>
</feature>
<dbReference type="AlphaFoldDB" id="C8ZI14"/>
<name>C8ZI14_YEAS8</name>
<sequence>MKLVLFKIAVALLYLLSFFLHRLHLRLRHLHLRRRRRRRHHRRRRRRRHHHHRRRRRRRRHYLHPLLLPFPQKHRDNHLV</sequence>
<dbReference type="Proteomes" id="UP000000286">
    <property type="component" value="Chromosome XV"/>
</dbReference>
<evidence type="ECO:0000313" key="4">
    <source>
        <dbReference type="Proteomes" id="UP000000286"/>
    </source>
</evidence>
<evidence type="ECO:0000256" key="2">
    <source>
        <dbReference type="SAM" id="Phobius"/>
    </source>
</evidence>
<organism evidence="3 4">
    <name type="scientific">Saccharomyces cerevisiae (strain Lalvin EC1118 / Prise de mousse)</name>
    <name type="common">Baker's yeast</name>
    <dbReference type="NCBI Taxonomy" id="643680"/>
    <lineage>
        <taxon>Eukaryota</taxon>
        <taxon>Fungi</taxon>
        <taxon>Dikarya</taxon>
        <taxon>Ascomycota</taxon>
        <taxon>Saccharomycotina</taxon>
        <taxon>Saccharomycetes</taxon>
        <taxon>Saccharomycetales</taxon>
        <taxon>Saccharomycetaceae</taxon>
        <taxon>Saccharomyces</taxon>
    </lineage>
</organism>
<dbReference type="EMBL" id="FN394216">
    <property type="protein sequence ID" value="CAY86339.1"/>
    <property type="molecule type" value="Genomic_DNA"/>
</dbReference>
<protein>
    <submittedName>
        <fullName evidence="3">EC1118_1O4_2520p</fullName>
    </submittedName>
</protein>